<dbReference type="Proteomes" id="UP000245048">
    <property type="component" value="Unassembled WGS sequence"/>
</dbReference>
<feature type="domain" description="Pyridine nucleotide-disulphide oxidoreductase dimerisation" evidence="8">
    <location>
        <begin position="344"/>
        <end position="450"/>
    </location>
</feature>
<evidence type="ECO:0000256" key="4">
    <source>
        <dbReference type="ARBA" id="ARBA00022827"/>
    </source>
</evidence>
<sequence length="475" mass="49270">MPDHDVAIIGAGAAGLSVAAIAASLGRNVVLFERDRMGGACLNTGGVPAQALLAAARRAAEARSGGALGIHAEGVRVDWQGVRRHVRQAIAQAAPQESGERLESQGVTVVRASAHFIAPDRIEAAGRTYGFRRAVIATGTAPVVPDLPGLVNLPWLTSETLLALEEAPRHLLVLGGGTVGVEIAQAHACLGCRVTLIELRPNILAEEDPELRLAVREALRRDGVEVLENSHVVDAERTPDGVALRLDNGALVRGSHIFFAMGHAPRLAALDLAAGGLRATPRGVAVGRDLRSPDNRRIWAAGAVADPEGLGPCGLTHAAAQHARVVARGMLHRLPARLDYAALPRLVRTAPELAQLGMTETEARAAGHAVQVARQPFAQNPRAIAEGDTEGQVKLVLDGSGRLLGAGIVGAGAGEVAAVLGLMMGRKLPLSALAEAMLPHATRAEAARRAAAMVSTPQPAGGLARLWSGLAARLR</sequence>
<dbReference type="InterPro" id="IPR004099">
    <property type="entry name" value="Pyr_nucl-diS_OxRdtase_dimer"/>
</dbReference>
<keyword evidence="7" id="KW-0472">Membrane</keyword>
<feature type="binding site" evidence="6">
    <location>
        <begin position="175"/>
        <end position="182"/>
    </location>
    <ligand>
        <name>NAD(+)</name>
        <dbReference type="ChEBI" id="CHEBI:57540"/>
    </ligand>
</feature>
<dbReference type="PRINTS" id="PR00411">
    <property type="entry name" value="PNDRDTASEI"/>
</dbReference>
<evidence type="ECO:0000256" key="5">
    <source>
        <dbReference type="PIRSR" id="PIRSR000350-2"/>
    </source>
</evidence>
<evidence type="ECO:0000259" key="8">
    <source>
        <dbReference type="Pfam" id="PF02852"/>
    </source>
</evidence>
<keyword evidence="7" id="KW-0812">Transmembrane</keyword>
<dbReference type="Pfam" id="PF02852">
    <property type="entry name" value="Pyr_redox_dim"/>
    <property type="match status" value="1"/>
</dbReference>
<keyword evidence="4" id="KW-0274">FAD</keyword>
<feature type="domain" description="FAD/NAD(P)-binding" evidence="9">
    <location>
        <begin position="4"/>
        <end position="322"/>
    </location>
</feature>
<dbReference type="InterPro" id="IPR036188">
    <property type="entry name" value="FAD/NAD-bd_sf"/>
</dbReference>
<keyword evidence="7" id="KW-1133">Transmembrane helix</keyword>
<name>A0A2U1VAB2_9PROT</name>
<evidence type="ECO:0000313" key="10">
    <source>
        <dbReference type="EMBL" id="PWC30848.1"/>
    </source>
</evidence>
<keyword evidence="6" id="KW-0547">Nucleotide-binding</keyword>
<proteinExistence type="inferred from homology"/>
<evidence type="ECO:0000256" key="2">
    <source>
        <dbReference type="ARBA" id="ARBA00007532"/>
    </source>
</evidence>
<dbReference type="PIRSF" id="PIRSF000350">
    <property type="entry name" value="Mercury_reductase_MerA"/>
    <property type="match status" value="1"/>
</dbReference>
<reference evidence="11" key="1">
    <citation type="submission" date="2017-10" db="EMBL/GenBank/DDBJ databases">
        <authorList>
            <person name="Toshchakov S.V."/>
            <person name="Goeva M.A."/>
        </authorList>
    </citation>
    <scope>NUCLEOTIDE SEQUENCE [LARGE SCALE GENOMIC DNA]</scope>
    <source>
        <strain evidence="11">JR1/69-1-13</strain>
    </source>
</reference>
<evidence type="ECO:0000313" key="11">
    <source>
        <dbReference type="Proteomes" id="UP000245048"/>
    </source>
</evidence>
<comment type="caution">
    <text evidence="10">The sequence shown here is derived from an EMBL/GenBank/DDBJ whole genome shotgun (WGS) entry which is preliminary data.</text>
</comment>
<dbReference type="AlphaFoldDB" id="A0A2U1VAB2"/>
<keyword evidence="6" id="KW-0520">NAD</keyword>
<dbReference type="PRINTS" id="PR00368">
    <property type="entry name" value="FADPNR"/>
</dbReference>
<dbReference type="Pfam" id="PF07992">
    <property type="entry name" value="Pyr_redox_2"/>
    <property type="match status" value="1"/>
</dbReference>
<keyword evidence="11" id="KW-1185">Reference proteome</keyword>
<keyword evidence="3" id="KW-0285">Flavoprotein</keyword>
<evidence type="ECO:0000256" key="3">
    <source>
        <dbReference type="ARBA" id="ARBA00022630"/>
    </source>
</evidence>
<dbReference type="PANTHER" id="PTHR43014:SF2">
    <property type="entry name" value="MERCURIC REDUCTASE"/>
    <property type="match status" value="1"/>
</dbReference>
<comment type="cofactor">
    <cofactor evidence="1">
        <name>FAD</name>
        <dbReference type="ChEBI" id="CHEBI:57692"/>
    </cofactor>
</comment>
<dbReference type="InterPro" id="IPR001100">
    <property type="entry name" value="Pyr_nuc-diS_OxRdtase"/>
</dbReference>
<dbReference type="EMBL" id="PDOA01000001">
    <property type="protein sequence ID" value="PWC30848.1"/>
    <property type="molecule type" value="Genomic_DNA"/>
</dbReference>
<gene>
    <name evidence="10" type="ORF">CR165_02825</name>
</gene>
<evidence type="ECO:0000256" key="6">
    <source>
        <dbReference type="PIRSR" id="PIRSR000350-3"/>
    </source>
</evidence>
<dbReference type="PANTHER" id="PTHR43014">
    <property type="entry name" value="MERCURIC REDUCTASE"/>
    <property type="match status" value="1"/>
</dbReference>
<dbReference type="GO" id="GO:0003955">
    <property type="term" value="F:NAD(P)H dehydrogenase (quinone) activity"/>
    <property type="evidence" value="ECO:0007669"/>
    <property type="project" value="TreeGrafter"/>
</dbReference>
<dbReference type="OrthoDB" id="9764616at2"/>
<evidence type="ECO:0000256" key="1">
    <source>
        <dbReference type="ARBA" id="ARBA00001974"/>
    </source>
</evidence>
<dbReference type="SUPFAM" id="SSF55424">
    <property type="entry name" value="FAD/NAD-linked reductases, dimerisation (C-terminal) domain"/>
    <property type="match status" value="1"/>
</dbReference>
<feature type="binding site" evidence="6">
    <location>
        <position position="262"/>
    </location>
    <ligand>
        <name>NAD(+)</name>
        <dbReference type="ChEBI" id="CHEBI:57540"/>
    </ligand>
</feature>
<dbReference type="InterPro" id="IPR016156">
    <property type="entry name" value="FAD/NAD-linked_Rdtase_dimer_sf"/>
</dbReference>
<comment type="similarity">
    <text evidence="2">Belongs to the class-I pyridine nucleotide-disulfide oxidoreductase family.</text>
</comment>
<dbReference type="SUPFAM" id="SSF51905">
    <property type="entry name" value="FAD/NAD(P)-binding domain"/>
    <property type="match status" value="1"/>
</dbReference>
<dbReference type="Gene3D" id="3.50.50.60">
    <property type="entry name" value="FAD/NAD(P)-binding domain"/>
    <property type="match status" value="2"/>
</dbReference>
<feature type="binding site" evidence="6">
    <location>
        <position position="198"/>
    </location>
    <ligand>
        <name>NAD(+)</name>
        <dbReference type="ChEBI" id="CHEBI:57540"/>
    </ligand>
</feature>
<protein>
    <submittedName>
        <fullName evidence="10">Dihydrolipoamide dehydrogenase</fullName>
    </submittedName>
</protein>
<feature type="active site" description="Proton acceptor" evidence="5">
    <location>
        <position position="440"/>
    </location>
</feature>
<dbReference type="Gene3D" id="3.30.390.30">
    <property type="match status" value="1"/>
</dbReference>
<dbReference type="RefSeq" id="WP_109515419.1">
    <property type="nucleotide sequence ID" value="NZ_PDOA01000001.1"/>
</dbReference>
<dbReference type="GO" id="GO:0050660">
    <property type="term" value="F:flavin adenine dinucleotide binding"/>
    <property type="evidence" value="ECO:0007669"/>
    <property type="project" value="TreeGrafter"/>
</dbReference>
<organism evidence="10 11">
    <name type="scientific">Teichococcus aestuarii</name>
    <dbReference type="NCBI Taxonomy" id="568898"/>
    <lineage>
        <taxon>Bacteria</taxon>
        <taxon>Pseudomonadati</taxon>
        <taxon>Pseudomonadota</taxon>
        <taxon>Alphaproteobacteria</taxon>
        <taxon>Acetobacterales</taxon>
        <taxon>Roseomonadaceae</taxon>
        <taxon>Roseomonas</taxon>
    </lineage>
</organism>
<evidence type="ECO:0000256" key="7">
    <source>
        <dbReference type="SAM" id="Phobius"/>
    </source>
</evidence>
<accession>A0A2U1VAB2</accession>
<dbReference type="InterPro" id="IPR023753">
    <property type="entry name" value="FAD/NAD-binding_dom"/>
</dbReference>
<feature type="transmembrane region" description="Helical" evidence="7">
    <location>
        <begin position="6"/>
        <end position="26"/>
    </location>
</feature>
<evidence type="ECO:0000259" key="9">
    <source>
        <dbReference type="Pfam" id="PF07992"/>
    </source>
</evidence>